<name>A0A0F8VDV7_9ZZZZ</name>
<comment type="caution">
    <text evidence="1">The sequence shown here is derived from an EMBL/GenBank/DDBJ whole genome shotgun (WGS) entry which is preliminary data.</text>
</comment>
<dbReference type="AlphaFoldDB" id="A0A0F8VDV7"/>
<dbReference type="EMBL" id="LAZR01070308">
    <property type="protein sequence ID" value="KKK42698.1"/>
    <property type="molecule type" value="Genomic_DNA"/>
</dbReference>
<sequence>MKFFTLVFLMLLLAVAASSAAIEITKVPANVDQKLKAYADDNLKKTIEFSNFEILSIEKFDDFVVIHFKADGKEQRWINNLR</sequence>
<feature type="non-terminal residue" evidence="1">
    <location>
        <position position="82"/>
    </location>
</feature>
<gene>
    <name evidence="1" type="ORF">LCGC14_3169650</name>
</gene>
<organism evidence="1">
    <name type="scientific">marine sediment metagenome</name>
    <dbReference type="NCBI Taxonomy" id="412755"/>
    <lineage>
        <taxon>unclassified sequences</taxon>
        <taxon>metagenomes</taxon>
        <taxon>ecological metagenomes</taxon>
    </lineage>
</organism>
<reference evidence="1" key="1">
    <citation type="journal article" date="2015" name="Nature">
        <title>Complex archaea that bridge the gap between prokaryotes and eukaryotes.</title>
        <authorList>
            <person name="Spang A."/>
            <person name="Saw J.H."/>
            <person name="Jorgensen S.L."/>
            <person name="Zaremba-Niedzwiedzka K."/>
            <person name="Martijn J."/>
            <person name="Lind A.E."/>
            <person name="van Eijk R."/>
            <person name="Schleper C."/>
            <person name="Guy L."/>
            <person name="Ettema T.J."/>
        </authorList>
    </citation>
    <scope>NUCLEOTIDE SEQUENCE</scope>
</reference>
<evidence type="ECO:0000313" key="1">
    <source>
        <dbReference type="EMBL" id="KKK42698.1"/>
    </source>
</evidence>
<protein>
    <submittedName>
        <fullName evidence="1">Uncharacterized protein</fullName>
    </submittedName>
</protein>
<accession>A0A0F8VDV7</accession>
<proteinExistence type="predicted"/>